<name>A0A3L6EP67_MAIZE</name>
<proteinExistence type="predicted"/>
<organism evidence="1">
    <name type="scientific">Zea mays</name>
    <name type="common">Maize</name>
    <dbReference type="NCBI Taxonomy" id="4577"/>
    <lineage>
        <taxon>Eukaryota</taxon>
        <taxon>Viridiplantae</taxon>
        <taxon>Streptophyta</taxon>
        <taxon>Embryophyta</taxon>
        <taxon>Tracheophyta</taxon>
        <taxon>Spermatophyta</taxon>
        <taxon>Magnoliopsida</taxon>
        <taxon>Liliopsida</taxon>
        <taxon>Poales</taxon>
        <taxon>Poaceae</taxon>
        <taxon>PACMAD clade</taxon>
        <taxon>Panicoideae</taxon>
        <taxon>Andropogonodae</taxon>
        <taxon>Andropogoneae</taxon>
        <taxon>Tripsacinae</taxon>
        <taxon>Zea</taxon>
    </lineage>
</organism>
<comment type="caution">
    <text evidence="1">The sequence shown here is derived from an EMBL/GenBank/DDBJ whole genome shotgun (WGS) entry which is preliminary data.</text>
</comment>
<dbReference type="EMBL" id="NCVQ01000006">
    <property type="protein sequence ID" value="PWZ22600.1"/>
    <property type="molecule type" value="Genomic_DNA"/>
</dbReference>
<dbReference type="AlphaFoldDB" id="A0A3L6EP67"/>
<gene>
    <name evidence="1" type="ORF">Zm00014a_007305</name>
</gene>
<protein>
    <submittedName>
        <fullName evidence="1">Uncharacterized protein</fullName>
    </submittedName>
</protein>
<evidence type="ECO:0000313" key="1">
    <source>
        <dbReference type="EMBL" id="PWZ22600.1"/>
    </source>
</evidence>
<accession>A0A3L6EP67</accession>
<sequence>MARSSSSLLALSPRLFVPARSPIRALPSAVASSSLSSLPLSCACIPLFLRVLPQSSLLLNAPARISLCRPAWLYISHGCLL</sequence>
<dbReference type="Proteomes" id="UP000251960">
    <property type="component" value="Chromosome 5"/>
</dbReference>
<reference evidence="1" key="1">
    <citation type="journal article" date="2018" name="Nat. Genet.">
        <title>Extensive intraspecific gene order and gene structural variations between Mo17 and other maize genomes.</title>
        <authorList>
            <person name="Sun S."/>
            <person name="Zhou Y."/>
            <person name="Chen J."/>
            <person name="Shi J."/>
            <person name="Zhao H."/>
            <person name="Zhao H."/>
            <person name="Song W."/>
            <person name="Zhang M."/>
            <person name="Cui Y."/>
            <person name="Dong X."/>
            <person name="Liu H."/>
            <person name="Ma X."/>
            <person name="Jiao Y."/>
            <person name="Wang B."/>
            <person name="Wei X."/>
            <person name="Stein J.C."/>
            <person name="Glaubitz J.C."/>
            <person name="Lu F."/>
            <person name="Yu G."/>
            <person name="Liang C."/>
            <person name="Fengler K."/>
            <person name="Li B."/>
            <person name="Rafalski A."/>
            <person name="Schnable P.S."/>
            <person name="Ware D.H."/>
            <person name="Buckler E.S."/>
            <person name="Lai J."/>
        </authorList>
    </citation>
    <scope>NUCLEOTIDE SEQUENCE [LARGE SCALE GENOMIC DNA]</scope>
    <source>
        <tissue evidence="1">Seedling</tissue>
    </source>
</reference>